<protein>
    <submittedName>
        <fullName evidence="1">Uncharacterized protein</fullName>
    </submittedName>
</protein>
<accession>A0A523UY71</accession>
<evidence type="ECO:0000313" key="1">
    <source>
        <dbReference type="EMBL" id="TET47482.1"/>
    </source>
</evidence>
<sequence>MDDTYHLKDTAQDILSHPGRRNRIHILTLDHILATDVYERIHHDPRMKHYQLIRPRKKEIQATITEIDSMARHTVSSKLLIIDVRRATLPKLQRAYNKIVGYNRRDLNKLCSIILIGDGSWDLFHAGKTLDVFVPHLATHRTDFHPAVFFYDPFLHYERNEIERAGIDDKFVLPDKIPRRLIPYFKKVQDRRMDKVRRYFRATGKTDEVSKKRLKKLRDLYRKRIAEQFPHHKDQIKAWLSREGIRLASEKLHLYPLFFEDWVYDLMQKAIQS</sequence>
<reference evidence="1 2" key="1">
    <citation type="submission" date="2019-03" db="EMBL/GenBank/DDBJ databases">
        <title>Metabolic potential of uncultured bacteria and archaea associated with petroleum seepage in deep-sea sediments.</title>
        <authorList>
            <person name="Dong X."/>
            <person name="Hubert C."/>
        </authorList>
    </citation>
    <scope>NUCLEOTIDE SEQUENCE [LARGE SCALE GENOMIC DNA]</scope>
    <source>
        <strain evidence="1">E29_bin78</strain>
    </source>
</reference>
<name>A0A523UY71_UNCAE</name>
<proteinExistence type="predicted"/>
<dbReference type="EMBL" id="SOJK01000088">
    <property type="protein sequence ID" value="TET47482.1"/>
    <property type="molecule type" value="Genomic_DNA"/>
</dbReference>
<evidence type="ECO:0000313" key="2">
    <source>
        <dbReference type="Proteomes" id="UP000320679"/>
    </source>
</evidence>
<comment type="caution">
    <text evidence="1">The sequence shown here is derived from an EMBL/GenBank/DDBJ whole genome shotgun (WGS) entry which is preliminary data.</text>
</comment>
<organism evidence="1 2">
    <name type="scientific">Aerophobetes bacterium</name>
    <dbReference type="NCBI Taxonomy" id="2030807"/>
    <lineage>
        <taxon>Bacteria</taxon>
        <taxon>Candidatus Aerophobota</taxon>
    </lineage>
</organism>
<gene>
    <name evidence="1" type="ORF">E3J59_02035</name>
</gene>
<dbReference type="Proteomes" id="UP000320679">
    <property type="component" value="Unassembled WGS sequence"/>
</dbReference>
<dbReference type="AlphaFoldDB" id="A0A523UY71"/>